<dbReference type="PROSITE" id="PS00041">
    <property type="entry name" value="HTH_ARAC_FAMILY_1"/>
    <property type="match status" value="1"/>
</dbReference>
<dbReference type="PANTHER" id="PTHR43280">
    <property type="entry name" value="ARAC-FAMILY TRANSCRIPTIONAL REGULATOR"/>
    <property type="match status" value="1"/>
</dbReference>
<organism evidence="5 6">
    <name type="scientific">Sphingomonas tabacisoli</name>
    <dbReference type="NCBI Taxonomy" id="2249466"/>
    <lineage>
        <taxon>Bacteria</taxon>
        <taxon>Pseudomonadati</taxon>
        <taxon>Pseudomonadota</taxon>
        <taxon>Alphaproteobacteria</taxon>
        <taxon>Sphingomonadales</taxon>
        <taxon>Sphingomonadaceae</taxon>
        <taxon>Sphingomonas</taxon>
    </lineage>
</organism>
<dbReference type="InterPro" id="IPR035418">
    <property type="entry name" value="AraC-bd_2"/>
</dbReference>
<dbReference type="SMART" id="SM00342">
    <property type="entry name" value="HTH_ARAC"/>
    <property type="match status" value="1"/>
</dbReference>
<dbReference type="PANTHER" id="PTHR43280:SF2">
    <property type="entry name" value="HTH-TYPE TRANSCRIPTIONAL REGULATOR EXSA"/>
    <property type="match status" value="1"/>
</dbReference>
<keyword evidence="3" id="KW-0804">Transcription</keyword>
<keyword evidence="6" id="KW-1185">Reference proteome</keyword>
<proteinExistence type="predicted"/>
<dbReference type="RefSeq" id="WP_380888108.1">
    <property type="nucleotide sequence ID" value="NZ_JBHUDY010000001.1"/>
</dbReference>
<dbReference type="InterPro" id="IPR018062">
    <property type="entry name" value="HTH_AraC-typ_CS"/>
</dbReference>
<evidence type="ECO:0000256" key="3">
    <source>
        <dbReference type="ARBA" id="ARBA00023163"/>
    </source>
</evidence>
<dbReference type="PRINTS" id="PR00032">
    <property type="entry name" value="HTHARAC"/>
</dbReference>
<evidence type="ECO:0000313" key="5">
    <source>
        <dbReference type="EMBL" id="MFD1611518.1"/>
    </source>
</evidence>
<feature type="domain" description="HTH araC/xylS-type" evidence="4">
    <location>
        <begin position="210"/>
        <end position="311"/>
    </location>
</feature>
<dbReference type="InterPro" id="IPR018060">
    <property type="entry name" value="HTH_AraC"/>
</dbReference>
<comment type="caution">
    <text evidence="5">The sequence shown here is derived from an EMBL/GenBank/DDBJ whole genome shotgun (WGS) entry which is preliminary data.</text>
</comment>
<keyword evidence="2" id="KW-0238">DNA-binding</keyword>
<dbReference type="PROSITE" id="PS01124">
    <property type="entry name" value="HTH_ARAC_FAMILY_2"/>
    <property type="match status" value="1"/>
</dbReference>
<evidence type="ECO:0000256" key="1">
    <source>
        <dbReference type="ARBA" id="ARBA00023015"/>
    </source>
</evidence>
<keyword evidence="1" id="KW-0805">Transcription regulation</keyword>
<dbReference type="Pfam" id="PF12833">
    <property type="entry name" value="HTH_18"/>
    <property type="match status" value="1"/>
</dbReference>
<dbReference type="InterPro" id="IPR020449">
    <property type="entry name" value="Tscrpt_reg_AraC-type_HTH"/>
</dbReference>
<reference evidence="6" key="1">
    <citation type="journal article" date="2019" name="Int. J. Syst. Evol. Microbiol.">
        <title>The Global Catalogue of Microorganisms (GCM) 10K type strain sequencing project: providing services to taxonomists for standard genome sequencing and annotation.</title>
        <authorList>
            <consortium name="The Broad Institute Genomics Platform"/>
            <consortium name="The Broad Institute Genome Sequencing Center for Infectious Disease"/>
            <person name="Wu L."/>
            <person name="Ma J."/>
        </authorList>
    </citation>
    <scope>NUCLEOTIDE SEQUENCE [LARGE SCALE GENOMIC DNA]</scope>
    <source>
        <strain evidence="6">CGMCC 1.16275</strain>
    </source>
</reference>
<evidence type="ECO:0000313" key="6">
    <source>
        <dbReference type="Proteomes" id="UP001597115"/>
    </source>
</evidence>
<protein>
    <submittedName>
        <fullName evidence="5">Helix-turn-helix transcriptional regulator</fullName>
    </submittedName>
</protein>
<evidence type="ECO:0000256" key="2">
    <source>
        <dbReference type="ARBA" id="ARBA00023125"/>
    </source>
</evidence>
<dbReference type="InterPro" id="IPR009057">
    <property type="entry name" value="Homeodomain-like_sf"/>
</dbReference>
<accession>A0ABW4I1F4</accession>
<dbReference type="Gene3D" id="1.10.10.60">
    <property type="entry name" value="Homeodomain-like"/>
    <property type="match status" value="1"/>
</dbReference>
<gene>
    <name evidence="5" type="ORF">ACFSCW_06860</name>
</gene>
<dbReference type="Pfam" id="PF14525">
    <property type="entry name" value="AraC_binding_2"/>
    <property type="match status" value="1"/>
</dbReference>
<name>A0ABW4I1F4_9SPHN</name>
<dbReference type="Proteomes" id="UP001597115">
    <property type="component" value="Unassembled WGS sequence"/>
</dbReference>
<evidence type="ECO:0000259" key="4">
    <source>
        <dbReference type="PROSITE" id="PS01124"/>
    </source>
</evidence>
<sequence length="318" mass="36390">MNTANHETRRFEFRGKNKTDYYDGDLIALSAQEVDMRIDKSLLGEFAIYKLVSKTPLAFRRSWTHIRKDKTNLTVFWFIRRGRMAITATGPRYAIHPGEAAITRSSQAFYMELWPDERGPLEAMHVAVPTHILYPALNEQTEMGRPLPATRGDLHLAERIFEVLFEEADEVDPETAEQLVGTLVRGLGRAVEAMYGGSTNRLTLAEKRIADIVQFISKNFSNLDLNAKMVADSCGISLRYLCHVLKRNDMSFSDLLWDKRMETSKSWLEDEKMARYTVSEIAYLAGFKSSAHFSRKFKSRYGLAPREYRDSVALRPSA</sequence>
<dbReference type="EMBL" id="JBHUDY010000001">
    <property type="protein sequence ID" value="MFD1611518.1"/>
    <property type="molecule type" value="Genomic_DNA"/>
</dbReference>
<dbReference type="SUPFAM" id="SSF46689">
    <property type="entry name" value="Homeodomain-like"/>
    <property type="match status" value="1"/>
</dbReference>